<reference evidence="3" key="1">
    <citation type="submission" date="2022-08" db="EMBL/GenBank/DDBJ databases">
        <authorList>
            <person name="Wang H."/>
        </authorList>
    </citation>
    <scope>NUCLEOTIDE SEQUENCE</scope>
    <source>
        <strain evidence="3">PS10</strain>
    </source>
</reference>
<keyword evidence="2" id="KW-0812">Transmembrane</keyword>
<dbReference type="SUPFAM" id="SSF56954">
    <property type="entry name" value="Outer membrane efflux proteins (OEP)"/>
    <property type="match status" value="1"/>
</dbReference>
<dbReference type="PANTHER" id="PTHR30203">
    <property type="entry name" value="OUTER MEMBRANE CATION EFFLUX PROTEIN"/>
    <property type="match status" value="1"/>
</dbReference>
<comment type="caution">
    <text evidence="3">The sequence shown here is derived from an EMBL/GenBank/DDBJ whole genome shotgun (WGS) entry which is preliminary data.</text>
</comment>
<dbReference type="InterPro" id="IPR010131">
    <property type="entry name" value="MdtP/NodT-like"/>
</dbReference>
<name>A0ABT7HRK1_9BACT</name>
<organism evidence="3 4">
    <name type="scientific">Campylobacter gastrosuis</name>
    <dbReference type="NCBI Taxonomy" id="2974576"/>
    <lineage>
        <taxon>Bacteria</taxon>
        <taxon>Pseudomonadati</taxon>
        <taxon>Campylobacterota</taxon>
        <taxon>Epsilonproteobacteria</taxon>
        <taxon>Campylobacterales</taxon>
        <taxon>Campylobacteraceae</taxon>
        <taxon>Campylobacter</taxon>
    </lineage>
</organism>
<evidence type="ECO:0000313" key="4">
    <source>
        <dbReference type="Proteomes" id="UP001173801"/>
    </source>
</evidence>
<comment type="similarity">
    <text evidence="1 2">Belongs to the outer membrane factor (OMF) (TC 1.B.17) family.</text>
</comment>
<evidence type="ECO:0000313" key="3">
    <source>
        <dbReference type="EMBL" id="MDL0089541.1"/>
    </source>
</evidence>
<dbReference type="PROSITE" id="PS51257">
    <property type="entry name" value="PROKAR_LIPOPROTEIN"/>
    <property type="match status" value="1"/>
</dbReference>
<dbReference type="Gene3D" id="1.20.1600.10">
    <property type="entry name" value="Outer membrane efflux proteins (OEP)"/>
    <property type="match status" value="1"/>
</dbReference>
<accession>A0ABT7HRK1</accession>
<evidence type="ECO:0000256" key="1">
    <source>
        <dbReference type="ARBA" id="ARBA00007613"/>
    </source>
</evidence>
<dbReference type="RefSeq" id="WP_284938218.1">
    <property type="nucleotide sequence ID" value="NZ_JANURM010000014.1"/>
</dbReference>
<proteinExistence type="inferred from homology"/>
<dbReference type="Gene3D" id="2.20.200.10">
    <property type="entry name" value="Outer membrane efflux proteins (OEP)"/>
    <property type="match status" value="1"/>
</dbReference>
<comment type="subcellular location">
    <subcellularLocation>
        <location evidence="2">Cell membrane</location>
        <topology evidence="2">Lipid-anchor</topology>
    </subcellularLocation>
</comment>
<dbReference type="PANTHER" id="PTHR30203:SF30">
    <property type="entry name" value="OUTER MEMBRANE PROTEIN-RELATED"/>
    <property type="match status" value="1"/>
</dbReference>
<dbReference type="InterPro" id="IPR003423">
    <property type="entry name" value="OMP_efflux"/>
</dbReference>
<protein>
    <submittedName>
        <fullName evidence="3">TolC family protein</fullName>
    </submittedName>
</protein>
<keyword evidence="2" id="KW-0449">Lipoprotein</keyword>
<gene>
    <name evidence="3" type="ORF">NYG85_09245</name>
</gene>
<keyword evidence="2" id="KW-0472">Membrane</keyword>
<dbReference type="Proteomes" id="UP001173801">
    <property type="component" value="Unassembled WGS sequence"/>
</dbReference>
<keyword evidence="2" id="KW-0564">Palmitate</keyword>
<dbReference type="EMBL" id="JANURM010000014">
    <property type="protein sequence ID" value="MDL0089541.1"/>
    <property type="molecule type" value="Genomic_DNA"/>
</dbReference>
<evidence type="ECO:0000256" key="2">
    <source>
        <dbReference type="RuleBase" id="RU362097"/>
    </source>
</evidence>
<keyword evidence="4" id="KW-1185">Reference proteome</keyword>
<dbReference type="Pfam" id="PF02321">
    <property type="entry name" value="OEP"/>
    <property type="match status" value="2"/>
</dbReference>
<reference evidence="3" key="2">
    <citation type="journal article" date="2023" name="Microorganisms">
        <title>Isolation and Genomic Characteristics of Cat-Borne Campylobacter felis sp. nov. and Sheep-Borne Campylobacter ovis sp. nov.</title>
        <authorList>
            <person name="Wang H."/>
            <person name="Li Y."/>
            <person name="Gu Y."/>
            <person name="Zhou G."/>
            <person name="Chen X."/>
            <person name="Zhang X."/>
            <person name="Shao Z."/>
            <person name="Zhang J."/>
            <person name="Zhang M."/>
        </authorList>
    </citation>
    <scope>NUCLEOTIDE SEQUENCE</scope>
    <source>
        <strain evidence="3">PS10</strain>
    </source>
</reference>
<dbReference type="NCBIfam" id="TIGR01845">
    <property type="entry name" value="outer_NodT"/>
    <property type="match status" value="1"/>
</dbReference>
<sequence length="450" mass="49264">MRNFIVFLLALFVAGCSFRPEIPSVDTSFEYKYETTQISDKWWQSFGDERLNSLVEEALKNNIDLKVAYINLQQAELSLKNSKADLLPNLGLNGQATRSANGVDTNSKAGFSLNTALNYEIDLWGRVRNTIASNNALLKASEYDYNASKLSIASNTANSYLSLVALKMQEAVYIDSLKSYEDTMNYRKKQLEVGSITQDVYLQSVASVQSAKIGLNEVRTSITQTATALAILAGKSNDEILKAVIKTTENLPNAPQIDADISSDVLLKRSDVASAYENLKSKNALVGVAKAAYFPTLSLTGMFGYSSNELDRLFIPSASAWSLGGSLAQTIFDYGKTSNNVKLAKLSQDISLLTYEKAVKTALSDVKVALDTRKNADEILTHQNELLSSQSQIYDLINAQYNAGYIDHLNLLDAQRNLLNAKISQINAKLNANQAAVGVFRAFGGGFKVN</sequence>
<keyword evidence="2" id="KW-1134">Transmembrane beta strand</keyword>